<dbReference type="GO" id="GO:0005351">
    <property type="term" value="F:carbohydrate:proton symporter activity"/>
    <property type="evidence" value="ECO:0007669"/>
    <property type="project" value="TreeGrafter"/>
</dbReference>
<gene>
    <name evidence="8" type="ORF">CDEST_09174</name>
</gene>
<comment type="similarity">
    <text evidence="2">Belongs to the major facilitator superfamily. Sugar transporter (TC 2.A.1.1) family.</text>
</comment>
<dbReference type="PROSITE" id="PS50850">
    <property type="entry name" value="MFS"/>
    <property type="match status" value="1"/>
</dbReference>
<feature type="transmembrane region" description="Helical" evidence="6">
    <location>
        <begin position="209"/>
        <end position="230"/>
    </location>
</feature>
<reference evidence="9" key="1">
    <citation type="journal article" date="2023" name="bioRxiv">
        <title>Complete genome of the Medicago anthracnose fungus, Colletotrichum destructivum, reveals a mini-chromosome-like region within a core chromosome.</title>
        <authorList>
            <person name="Lapalu N."/>
            <person name="Simon A."/>
            <person name="Lu A."/>
            <person name="Plaumann P.-L."/>
            <person name="Amselem J."/>
            <person name="Pigne S."/>
            <person name="Auger A."/>
            <person name="Koch C."/>
            <person name="Dallery J.-F."/>
            <person name="O'Connell R.J."/>
        </authorList>
    </citation>
    <scope>NUCLEOTIDE SEQUENCE [LARGE SCALE GENOMIC DNA]</scope>
    <source>
        <strain evidence="9">CBS 520.97</strain>
    </source>
</reference>
<dbReference type="InterPro" id="IPR005828">
    <property type="entry name" value="MFS_sugar_transport-like"/>
</dbReference>
<dbReference type="PANTHER" id="PTHR48022:SF31">
    <property type="entry name" value="HEXOSE TRANSPORTER"/>
    <property type="match status" value="1"/>
</dbReference>
<feature type="transmembrane region" description="Helical" evidence="6">
    <location>
        <begin position="24"/>
        <end position="43"/>
    </location>
</feature>
<dbReference type="EMBL" id="CP137310">
    <property type="protein sequence ID" value="WQF84160.1"/>
    <property type="molecule type" value="Genomic_DNA"/>
</dbReference>
<feature type="transmembrane region" description="Helical" evidence="6">
    <location>
        <begin position="307"/>
        <end position="329"/>
    </location>
</feature>
<dbReference type="SUPFAM" id="SSF103473">
    <property type="entry name" value="MFS general substrate transporter"/>
    <property type="match status" value="1"/>
</dbReference>
<evidence type="ECO:0000256" key="3">
    <source>
        <dbReference type="ARBA" id="ARBA00022692"/>
    </source>
</evidence>
<dbReference type="GO" id="GO:0016020">
    <property type="term" value="C:membrane"/>
    <property type="evidence" value="ECO:0007669"/>
    <property type="project" value="UniProtKB-SubCell"/>
</dbReference>
<evidence type="ECO:0000256" key="1">
    <source>
        <dbReference type="ARBA" id="ARBA00004141"/>
    </source>
</evidence>
<evidence type="ECO:0000256" key="5">
    <source>
        <dbReference type="ARBA" id="ARBA00023136"/>
    </source>
</evidence>
<feature type="transmembrane region" description="Helical" evidence="6">
    <location>
        <begin position="112"/>
        <end position="135"/>
    </location>
</feature>
<feature type="transmembrane region" description="Helical" evidence="6">
    <location>
        <begin position="84"/>
        <end position="106"/>
    </location>
</feature>
<evidence type="ECO:0000313" key="9">
    <source>
        <dbReference type="Proteomes" id="UP001322277"/>
    </source>
</evidence>
<evidence type="ECO:0000256" key="2">
    <source>
        <dbReference type="ARBA" id="ARBA00010992"/>
    </source>
</evidence>
<evidence type="ECO:0000256" key="6">
    <source>
        <dbReference type="SAM" id="Phobius"/>
    </source>
</evidence>
<dbReference type="InterPro" id="IPR020846">
    <property type="entry name" value="MFS_dom"/>
</dbReference>
<name>A0AAX4IL28_9PEZI</name>
<keyword evidence="8" id="KW-0762">Sugar transport</keyword>
<feature type="transmembrane region" description="Helical" evidence="6">
    <location>
        <begin position="341"/>
        <end position="360"/>
    </location>
</feature>
<feature type="transmembrane region" description="Helical" evidence="6">
    <location>
        <begin position="274"/>
        <end position="295"/>
    </location>
</feature>
<dbReference type="AlphaFoldDB" id="A0AAX4IL28"/>
<evidence type="ECO:0000256" key="4">
    <source>
        <dbReference type="ARBA" id="ARBA00022989"/>
    </source>
</evidence>
<dbReference type="Gene3D" id="1.20.1250.20">
    <property type="entry name" value="MFS general substrate transporter like domains"/>
    <property type="match status" value="1"/>
</dbReference>
<accession>A0AAX4IL28</accession>
<dbReference type="InterPro" id="IPR050360">
    <property type="entry name" value="MFS_Sugar_Transporters"/>
</dbReference>
<dbReference type="PANTHER" id="PTHR48022">
    <property type="entry name" value="PLASTIDIC GLUCOSE TRANSPORTER 4"/>
    <property type="match status" value="1"/>
</dbReference>
<keyword evidence="5 6" id="KW-0472">Membrane</keyword>
<feature type="transmembrane region" description="Helical" evidence="6">
    <location>
        <begin position="49"/>
        <end position="72"/>
    </location>
</feature>
<dbReference type="Proteomes" id="UP001322277">
    <property type="component" value="Chromosome 6"/>
</dbReference>
<feature type="transmembrane region" description="Helical" evidence="6">
    <location>
        <begin position="250"/>
        <end position="267"/>
    </location>
</feature>
<dbReference type="GeneID" id="87945677"/>
<dbReference type="Pfam" id="PF00083">
    <property type="entry name" value="Sugar_tr"/>
    <property type="match status" value="1"/>
</dbReference>
<protein>
    <submittedName>
        <fullName evidence="8">Major facilitator, sugar transporter, major facilitator superfamily</fullName>
    </submittedName>
</protein>
<keyword evidence="4 6" id="KW-1133">Transmembrane helix</keyword>
<dbReference type="KEGG" id="cdet:87945677"/>
<keyword evidence="3 6" id="KW-0812">Transmembrane</keyword>
<organism evidence="8 9">
    <name type="scientific">Colletotrichum destructivum</name>
    <dbReference type="NCBI Taxonomy" id="34406"/>
    <lineage>
        <taxon>Eukaryota</taxon>
        <taxon>Fungi</taxon>
        <taxon>Dikarya</taxon>
        <taxon>Ascomycota</taxon>
        <taxon>Pezizomycotina</taxon>
        <taxon>Sordariomycetes</taxon>
        <taxon>Hypocreomycetidae</taxon>
        <taxon>Glomerellales</taxon>
        <taxon>Glomerellaceae</taxon>
        <taxon>Colletotrichum</taxon>
        <taxon>Colletotrichum destructivum species complex</taxon>
    </lineage>
</organism>
<dbReference type="RefSeq" id="XP_062781384.1">
    <property type="nucleotide sequence ID" value="XM_062925333.1"/>
</dbReference>
<evidence type="ECO:0000313" key="8">
    <source>
        <dbReference type="EMBL" id="WQF84160.1"/>
    </source>
</evidence>
<proteinExistence type="inferred from homology"/>
<feature type="domain" description="Major facilitator superfamily (MFS) profile" evidence="7">
    <location>
        <begin position="1"/>
        <end position="411"/>
    </location>
</feature>
<sequence>MTLPTSYITQTILPGFLIRAPRKGGIFISSALVLVSCILLSTSTTRAQFFVGHVLVGIAKTIDIASVPTYLVELTPPSRRGFVGGLYWACWLLGAIISSAVGYGVRSVAGEWSWRLICICMAGPALACIALLPFIPESPRWLISKGQGSKGLKVLTEYHGNGDATHPMVTAQFREINETIAFEKESQFESYAAWWKAFAQSKSNRHCSFILLTLGIFEQTVGSSIITFYLSQVLNLAGITSEREQFAINLGQNCVAFVSALTGICLIDKLGRVPMLTVGTAFCAAVLACMAGLTADQTDSAAGRNGIIAMVFLFYCIFTPSSGFFNQYVIPIGLAGIGWRFYIVGVAWNILAAFVIYFTYMETKGLILEQIDKRFNGIPRDQLDDVIEAYYGGKPISEGELDLKSEVKVVP</sequence>
<keyword evidence="8" id="KW-0813">Transport</keyword>
<comment type="subcellular location">
    <subcellularLocation>
        <location evidence="1">Membrane</location>
        <topology evidence="1">Multi-pass membrane protein</topology>
    </subcellularLocation>
</comment>
<keyword evidence="9" id="KW-1185">Reference proteome</keyword>
<dbReference type="InterPro" id="IPR036259">
    <property type="entry name" value="MFS_trans_sf"/>
</dbReference>
<evidence type="ECO:0000259" key="7">
    <source>
        <dbReference type="PROSITE" id="PS50850"/>
    </source>
</evidence>